<dbReference type="STRING" id="1797259.A2989_04075"/>
<reference evidence="1 2" key="1">
    <citation type="journal article" date="2016" name="Nat. Commun.">
        <title>Thousands of microbial genomes shed light on interconnected biogeochemical processes in an aquifer system.</title>
        <authorList>
            <person name="Anantharaman K."/>
            <person name="Brown C.T."/>
            <person name="Hug L.A."/>
            <person name="Sharon I."/>
            <person name="Castelle C.J."/>
            <person name="Probst A.J."/>
            <person name="Thomas B.C."/>
            <person name="Singh A."/>
            <person name="Wilkins M.J."/>
            <person name="Karaoz U."/>
            <person name="Brodie E.L."/>
            <person name="Williams K.H."/>
            <person name="Hubbard S.S."/>
            <person name="Banfield J.F."/>
        </authorList>
    </citation>
    <scope>NUCLEOTIDE SEQUENCE [LARGE SCALE GENOMIC DNA]</scope>
</reference>
<sequence>MPSINLDLTLSYIRKMTDKTGILEHAKLGKPDIAEGYTTDDNARAYQVMLKLGQPRKIYLDFLRRAANVSGFHNEMDILGQWVDKPGLGEWFGRAVVAAGRGIKSGDRNEKMVCRQIWDAAKSQFDKVTSPRTIAQLAIAGVPHMTDKLVAAWKKYRSDDWEWFEPGLYYDNGRLPHALFITGYEEVGRKTLDWLIDKLWSKQKNCFSFVGQTGWWKKGEAKAEFDQQPVEAGSIVEACAVAYSTTKDKKYLDWAHKAWQWYSGRNIIGEKLIDSRTGGIRDGFSPQGCSLNEGAEAVLSFVIAHIALEEVTS</sequence>
<dbReference type="GO" id="GO:0005975">
    <property type="term" value="P:carbohydrate metabolic process"/>
    <property type="evidence" value="ECO:0007669"/>
    <property type="project" value="InterPro"/>
</dbReference>
<gene>
    <name evidence="1" type="ORF">A2989_04075</name>
</gene>
<dbReference type="Gene3D" id="1.50.10.20">
    <property type="match status" value="1"/>
</dbReference>
<proteinExistence type="predicted"/>
<dbReference type="EMBL" id="MEXN01000005">
    <property type="protein sequence ID" value="OGD03818.1"/>
    <property type="molecule type" value="Genomic_DNA"/>
</dbReference>
<evidence type="ECO:0000313" key="2">
    <source>
        <dbReference type="Proteomes" id="UP000177080"/>
    </source>
</evidence>
<dbReference type="Proteomes" id="UP000177080">
    <property type="component" value="Unassembled WGS sequence"/>
</dbReference>
<dbReference type="SUPFAM" id="SSF48208">
    <property type="entry name" value="Six-hairpin glycosidases"/>
    <property type="match status" value="1"/>
</dbReference>
<accession>A0A1F4ZCC0</accession>
<organism evidence="1 2">
    <name type="scientific">Candidatus Amesbacteria bacterium RIFCSPLOWO2_01_FULL_48_25</name>
    <dbReference type="NCBI Taxonomy" id="1797259"/>
    <lineage>
        <taxon>Bacteria</taxon>
        <taxon>Candidatus Amesiibacteriota</taxon>
    </lineage>
</organism>
<dbReference type="InterPro" id="IPR008928">
    <property type="entry name" value="6-hairpin_glycosidase_sf"/>
</dbReference>
<name>A0A1F4ZCC0_9BACT</name>
<dbReference type="AlphaFoldDB" id="A0A1F4ZCC0"/>
<protein>
    <submittedName>
        <fullName evidence="1">Uncharacterized protein</fullName>
    </submittedName>
</protein>
<comment type="caution">
    <text evidence="1">The sequence shown here is derived from an EMBL/GenBank/DDBJ whole genome shotgun (WGS) entry which is preliminary data.</text>
</comment>
<evidence type="ECO:0000313" key="1">
    <source>
        <dbReference type="EMBL" id="OGD03818.1"/>
    </source>
</evidence>